<dbReference type="Proteomes" id="UP000326396">
    <property type="component" value="Linkage Group LG18"/>
</dbReference>
<comment type="caution">
    <text evidence="2">The sequence shown here is derived from an EMBL/GenBank/DDBJ whole genome shotgun (WGS) entry which is preliminary data.</text>
</comment>
<organism evidence="2 3">
    <name type="scientific">Mikania micrantha</name>
    <name type="common">bitter vine</name>
    <dbReference type="NCBI Taxonomy" id="192012"/>
    <lineage>
        <taxon>Eukaryota</taxon>
        <taxon>Viridiplantae</taxon>
        <taxon>Streptophyta</taxon>
        <taxon>Embryophyta</taxon>
        <taxon>Tracheophyta</taxon>
        <taxon>Spermatophyta</taxon>
        <taxon>Magnoliopsida</taxon>
        <taxon>eudicotyledons</taxon>
        <taxon>Gunneridae</taxon>
        <taxon>Pentapetalae</taxon>
        <taxon>asterids</taxon>
        <taxon>campanulids</taxon>
        <taxon>Asterales</taxon>
        <taxon>Asteraceae</taxon>
        <taxon>Asteroideae</taxon>
        <taxon>Heliantheae alliance</taxon>
        <taxon>Eupatorieae</taxon>
        <taxon>Mikania</taxon>
    </lineage>
</organism>
<keyword evidence="3" id="KW-1185">Reference proteome</keyword>
<reference evidence="2 3" key="1">
    <citation type="submission" date="2019-05" db="EMBL/GenBank/DDBJ databases">
        <title>Mikania micrantha, genome provides insights into the molecular mechanism of rapid growth.</title>
        <authorList>
            <person name="Liu B."/>
        </authorList>
    </citation>
    <scope>NUCLEOTIDE SEQUENCE [LARGE SCALE GENOMIC DNA]</scope>
    <source>
        <strain evidence="2">NLD-2019</strain>
        <tissue evidence="2">Leaf</tissue>
    </source>
</reference>
<name>A0A5N6NRR2_9ASTR</name>
<evidence type="ECO:0000256" key="1">
    <source>
        <dbReference type="SAM" id="Phobius"/>
    </source>
</evidence>
<sequence>MGSEIAPLEIEEAESSPTQAAITFPISIIWWKIPILLFVLYVITARLALNTGDLKVADRIHNKEVNITTHDTTVILSATLNMYSSVRKTSKIHPVSEMVSYHLTATSLIGVRKTCKIHSVSNNGELPSHRSESCRGNALVSTFSFSPFDISKNEMNVRSPAKGQREYVEPHNIHHLT</sequence>
<evidence type="ECO:0000313" key="3">
    <source>
        <dbReference type="Proteomes" id="UP000326396"/>
    </source>
</evidence>
<protein>
    <recommendedName>
        <fullName evidence="4">Transmembrane protein</fullName>
    </recommendedName>
</protein>
<keyword evidence="1" id="KW-0812">Transmembrane</keyword>
<gene>
    <name evidence="2" type="ORF">E3N88_19704</name>
</gene>
<keyword evidence="1" id="KW-1133">Transmembrane helix</keyword>
<dbReference type="EMBL" id="SZYD01000010">
    <property type="protein sequence ID" value="KAD4983033.1"/>
    <property type="molecule type" value="Genomic_DNA"/>
</dbReference>
<dbReference type="AlphaFoldDB" id="A0A5N6NRR2"/>
<accession>A0A5N6NRR2</accession>
<keyword evidence="1" id="KW-0472">Membrane</keyword>
<feature type="transmembrane region" description="Helical" evidence="1">
    <location>
        <begin position="28"/>
        <end position="49"/>
    </location>
</feature>
<evidence type="ECO:0008006" key="4">
    <source>
        <dbReference type="Google" id="ProtNLM"/>
    </source>
</evidence>
<evidence type="ECO:0000313" key="2">
    <source>
        <dbReference type="EMBL" id="KAD4983033.1"/>
    </source>
</evidence>
<proteinExistence type="predicted"/>